<protein>
    <submittedName>
        <fullName evidence="1">Uncharacterized protein</fullName>
    </submittedName>
</protein>
<dbReference type="PATRIC" id="fig|862908.3.peg.1829"/>
<evidence type="ECO:0000313" key="1">
    <source>
        <dbReference type="EMBL" id="CBW26744.1"/>
    </source>
</evidence>
<dbReference type="AlphaFoldDB" id="E1X2H7"/>
<proteinExistence type="predicted"/>
<organism evidence="1 2">
    <name type="scientific">Halobacteriovorax marinus (strain ATCC BAA-682 / DSM 15412 / SJ)</name>
    <name type="common">Bacteriovorax marinus</name>
    <dbReference type="NCBI Taxonomy" id="862908"/>
    <lineage>
        <taxon>Bacteria</taxon>
        <taxon>Pseudomonadati</taxon>
        <taxon>Bdellovibrionota</taxon>
        <taxon>Bacteriovoracia</taxon>
        <taxon>Bacteriovoracales</taxon>
        <taxon>Halobacteriovoraceae</taxon>
        <taxon>Halobacteriovorax</taxon>
    </lineage>
</organism>
<keyword evidence="2" id="KW-1185">Reference proteome</keyword>
<dbReference type="Proteomes" id="UP000008963">
    <property type="component" value="Chromosome"/>
</dbReference>
<dbReference type="EMBL" id="FQ312005">
    <property type="protein sequence ID" value="CBW26744.1"/>
    <property type="molecule type" value="Genomic_DNA"/>
</dbReference>
<dbReference type="KEGG" id="bmx:BMS_1928"/>
<name>E1X2H7_HALMS</name>
<reference evidence="2" key="1">
    <citation type="journal article" date="2013" name="ISME J.">
        <title>A small predatory core genome in the divergent marine Bacteriovorax marinus SJ and the terrestrial Bdellovibrio bacteriovorus.</title>
        <authorList>
            <person name="Crossman L.C."/>
            <person name="Chen H."/>
            <person name="Cerdeno-Tarraga A.M."/>
            <person name="Brooks K."/>
            <person name="Quail M.A."/>
            <person name="Pineiro S.A."/>
            <person name="Hobley L."/>
            <person name="Sockett R.E."/>
            <person name="Bentley S.D."/>
            <person name="Parkhill J."/>
            <person name="Williams H.N."/>
            <person name="Stine O.C."/>
        </authorList>
    </citation>
    <scope>NUCLEOTIDE SEQUENCE [LARGE SCALE GENOMIC DNA]</scope>
    <source>
        <strain evidence="2">ATCC BAA-682 / DSM 15412 / SJ</strain>
    </source>
</reference>
<accession>E1X2H7</accession>
<dbReference type="HOGENOM" id="CLU_2916160_0_0_7"/>
<evidence type="ECO:0000313" key="2">
    <source>
        <dbReference type="Proteomes" id="UP000008963"/>
    </source>
</evidence>
<gene>
    <name evidence="1" type="ordered locus">BMS_1928</name>
</gene>
<sequence>MYLIELITYSLKGMMNIEYLVNESFIFKNKFSSGFYMWQFFKEVCHRVLKGIVFYQGKQYS</sequence>